<dbReference type="Proteomes" id="UP001161406">
    <property type="component" value="Unassembled WGS sequence"/>
</dbReference>
<evidence type="ECO:0000313" key="3">
    <source>
        <dbReference type="Proteomes" id="UP001161406"/>
    </source>
</evidence>
<keyword evidence="1" id="KW-0812">Transmembrane</keyword>
<keyword evidence="3" id="KW-1185">Reference proteome</keyword>
<dbReference type="InterPro" id="IPR013901">
    <property type="entry name" value="Anthrone_oxy"/>
</dbReference>
<accession>A0ABQ5UEC4</accession>
<feature type="transmembrane region" description="Helical" evidence="1">
    <location>
        <begin position="143"/>
        <end position="161"/>
    </location>
</feature>
<protein>
    <submittedName>
        <fullName evidence="2">Membrane protein</fullName>
    </submittedName>
</protein>
<keyword evidence="1" id="KW-0472">Membrane</keyword>
<dbReference type="Pfam" id="PF08592">
    <property type="entry name" value="Anthrone_oxy"/>
    <property type="match status" value="1"/>
</dbReference>
<keyword evidence="1" id="KW-1133">Transmembrane helix</keyword>
<evidence type="ECO:0000313" key="2">
    <source>
        <dbReference type="EMBL" id="GLQ09550.1"/>
    </source>
</evidence>
<reference evidence="2" key="1">
    <citation type="journal article" date="2014" name="Int. J. Syst. Evol. Microbiol.">
        <title>Complete genome of a new Firmicutes species belonging to the dominant human colonic microbiota ('Ruminococcus bicirculans') reveals two chromosomes and a selective capacity to utilize plant glucans.</title>
        <authorList>
            <consortium name="NISC Comparative Sequencing Program"/>
            <person name="Wegmann U."/>
            <person name="Louis P."/>
            <person name="Goesmann A."/>
            <person name="Henrissat B."/>
            <person name="Duncan S.H."/>
            <person name="Flint H.J."/>
        </authorList>
    </citation>
    <scope>NUCLEOTIDE SEQUENCE</scope>
    <source>
        <strain evidence="2">NBRC 103855</strain>
    </source>
</reference>
<feature type="transmembrane region" description="Helical" evidence="1">
    <location>
        <begin position="84"/>
        <end position="106"/>
    </location>
</feature>
<gene>
    <name evidence="2" type="ORF">GCM10007913_14820</name>
</gene>
<dbReference type="EMBL" id="BSNG01000001">
    <property type="protein sequence ID" value="GLQ09550.1"/>
    <property type="molecule type" value="Genomic_DNA"/>
</dbReference>
<feature type="transmembrane region" description="Helical" evidence="1">
    <location>
        <begin position="49"/>
        <end position="77"/>
    </location>
</feature>
<name>A0ABQ5UEC4_9HYPH</name>
<dbReference type="RefSeq" id="WP_284389442.1">
    <property type="nucleotide sequence ID" value="NZ_BSNG01000001.1"/>
</dbReference>
<evidence type="ECO:0000256" key="1">
    <source>
        <dbReference type="SAM" id="Phobius"/>
    </source>
</evidence>
<sequence>MQTSAPIVGLLALLASGLMAGLFYAYSVSVIWGLSRADPRAAIDSFNGINVAILNPLFLLVFMGVPVLAAIAAFLYWQSGLPATAWLFAGAAIVYAVGTIGVTMAVNVPMNEALAKVVMPQDVNAARQIWDGFASGWMPWNHIRAATSTLALLLAGIGLYLA</sequence>
<organism evidence="2 3">
    <name type="scientific">Devosia yakushimensis</name>
    <dbReference type="NCBI Taxonomy" id="470028"/>
    <lineage>
        <taxon>Bacteria</taxon>
        <taxon>Pseudomonadati</taxon>
        <taxon>Pseudomonadota</taxon>
        <taxon>Alphaproteobacteria</taxon>
        <taxon>Hyphomicrobiales</taxon>
        <taxon>Devosiaceae</taxon>
        <taxon>Devosia</taxon>
    </lineage>
</organism>
<comment type="caution">
    <text evidence="2">The sequence shown here is derived from an EMBL/GenBank/DDBJ whole genome shotgun (WGS) entry which is preliminary data.</text>
</comment>
<reference evidence="2" key="2">
    <citation type="submission" date="2023-01" db="EMBL/GenBank/DDBJ databases">
        <title>Draft genome sequence of Devosia yakushimensis strain NBRC 103855.</title>
        <authorList>
            <person name="Sun Q."/>
            <person name="Mori K."/>
        </authorList>
    </citation>
    <scope>NUCLEOTIDE SEQUENCE</scope>
    <source>
        <strain evidence="2">NBRC 103855</strain>
    </source>
</reference>
<proteinExistence type="predicted"/>